<dbReference type="Pfam" id="PF03551">
    <property type="entry name" value="PadR"/>
    <property type="match status" value="1"/>
</dbReference>
<dbReference type="PANTHER" id="PTHR43252">
    <property type="entry name" value="TRANSCRIPTIONAL REGULATOR YQJI"/>
    <property type="match status" value="1"/>
</dbReference>
<dbReference type="AlphaFoldDB" id="A0A1Y5I1F1"/>
<evidence type="ECO:0000259" key="1">
    <source>
        <dbReference type="Pfam" id="PF03551"/>
    </source>
</evidence>
<dbReference type="InterPro" id="IPR018309">
    <property type="entry name" value="Tscrpt_reg_PadR_C"/>
</dbReference>
<dbReference type="InterPro" id="IPR036390">
    <property type="entry name" value="WH_DNA-bd_sf"/>
</dbReference>
<protein>
    <recommendedName>
        <fullName evidence="5">PadR family transcriptional regulator</fullName>
    </recommendedName>
</protein>
<comment type="caution">
    <text evidence="3">The sequence shown here is derived from an EMBL/GenBank/DDBJ whole genome shotgun (WGS) entry which is preliminary data.</text>
</comment>
<evidence type="ECO:0000313" key="3">
    <source>
        <dbReference type="EMBL" id="OUS40925.1"/>
    </source>
</evidence>
<reference evidence="4" key="1">
    <citation type="journal article" date="2017" name="Proc. Natl. Acad. Sci. U.S.A.">
        <title>Simulation of Deepwater Horizon oil plume reveals substrate specialization within a complex community of hydrocarbon degraders.</title>
        <authorList>
            <person name="Hu P."/>
            <person name="Dubinsky E.A."/>
            <person name="Probst A.J."/>
            <person name="Wang J."/>
            <person name="Sieber C.M.K."/>
            <person name="Tom L.M."/>
            <person name="Gardinali P."/>
            <person name="Banfield J.F."/>
            <person name="Atlas R.M."/>
            <person name="Andersen G.L."/>
        </authorList>
    </citation>
    <scope>NUCLEOTIDE SEQUENCE [LARGE SCALE GENOMIC DNA]</scope>
</reference>
<proteinExistence type="predicted"/>
<dbReference type="PANTHER" id="PTHR43252:SF4">
    <property type="entry name" value="TRANSCRIPTIONAL REGULATORY PROTEIN"/>
    <property type="match status" value="1"/>
</dbReference>
<dbReference type="Gene3D" id="6.10.140.190">
    <property type="match status" value="1"/>
</dbReference>
<dbReference type="InterPro" id="IPR005149">
    <property type="entry name" value="Tscrpt_reg_PadR_N"/>
</dbReference>
<feature type="domain" description="Transcription regulator PadR N-terminal" evidence="1">
    <location>
        <begin position="7"/>
        <end position="79"/>
    </location>
</feature>
<dbReference type="SUPFAM" id="SSF46785">
    <property type="entry name" value="Winged helix' DNA-binding domain"/>
    <property type="match status" value="1"/>
</dbReference>
<evidence type="ECO:0000259" key="2">
    <source>
        <dbReference type="Pfam" id="PF10400"/>
    </source>
</evidence>
<dbReference type="Proteomes" id="UP000227088">
    <property type="component" value="Unassembled WGS sequence"/>
</dbReference>
<evidence type="ECO:0008006" key="5">
    <source>
        <dbReference type="Google" id="ProtNLM"/>
    </source>
</evidence>
<organism evidence="3 4">
    <name type="scientific">Oleispira antarctica</name>
    <dbReference type="NCBI Taxonomy" id="188908"/>
    <lineage>
        <taxon>Bacteria</taxon>
        <taxon>Pseudomonadati</taxon>
        <taxon>Pseudomonadota</taxon>
        <taxon>Gammaproteobacteria</taxon>
        <taxon>Oceanospirillales</taxon>
        <taxon>Oceanospirillaceae</taxon>
        <taxon>Oleispira</taxon>
    </lineage>
</organism>
<feature type="domain" description="Transcription regulator PadR C-terminal" evidence="2">
    <location>
        <begin position="93"/>
        <end position="175"/>
    </location>
</feature>
<name>A0A1Y5I1F1_OLEAN</name>
<sequence>MSLKHAIMVLLETEAGSGYDLLKRFKQRLGFFWQASHQQIYQQLKTMHQDGLINCQLEAQQSKPDRKVYTMTVAGHQALLAWLNTACKQQKVNDSLLVKLYGGHLLDKVVLLNEVQQHKQQHQKALAIMLEMELQYQQLVGAEKHKLALPFLTLRRGILGEQAWLSWAEEVEAMLNT</sequence>
<dbReference type="EMBL" id="MABE01000206">
    <property type="protein sequence ID" value="OUS40925.1"/>
    <property type="molecule type" value="Genomic_DNA"/>
</dbReference>
<dbReference type="InterPro" id="IPR036388">
    <property type="entry name" value="WH-like_DNA-bd_sf"/>
</dbReference>
<evidence type="ECO:0000313" key="4">
    <source>
        <dbReference type="Proteomes" id="UP000227088"/>
    </source>
</evidence>
<dbReference type="Pfam" id="PF10400">
    <property type="entry name" value="Vir_act_alpha_C"/>
    <property type="match status" value="1"/>
</dbReference>
<dbReference type="Gene3D" id="1.10.10.10">
    <property type="entry name" value="Winged helix-like DNA-binding domain superfamily/Winged helix DNA-binding domain"/>
    <property type="match status" value="1"/>
</dbReference>
<accession>A0A1Y5I1F1</accession>
<gene>
    <name evidence="3" type="ORF">A9R00_03530</name>
</gene>